<keyword evidence="1" id="KW-0732">Signal</keyword>
<dbReference type="EMBL" id="JAWWNJ010000096">
    <property type="protein sequence ID" value="KAK6996646.1"/>
    <property type="molecule type" value="Genomic_DNA"/>
</dbReference>
<accession>A0AAW0A013</accession>
<sequence length="130" mass="13240">MISPAYLRPTPTPYSQPATMQLNLLAIAAALALAATPSTSAATIIAYFGADCNGGAIATSDDLNPGECIYLADGESAKSMSYSGVPNQISFYESGEAHDACRNGATLILEGSDGCANGPDGFNLESVLIS</sequence>
<feature type="signal peptide" evidence="1">
    <location>
        <begin position="1"/>
        <end position="41"/>
    </location>
</feature>
<keyword evidence="3" id="KW-1185">Reference proteome</keyword>
<evidence type="ECO:0000313" key="3">
    <source>
        <dbReference type="Proteomes" id="UP001362999"/>
    </source>
</evidence>
<reference evidence="2 3" key="1">
    <citation type="journal article" date="2024" name="J Genomics">
        <title>Draft genome sequencing and assembly of Favolaschia claudopus CIRM-BRFM 2984 isolated from oak limbs.</title>
        <authorList>
            <person name="Navarro D."/>
            <person name="Drula E."/>
            <person name="Chaduli D."/>
            <person name="Cazenave R."/>
            <person name="Ahrendt S."/>
            <person name="Wang J."/>
            <person name="Lipzen A."/>
            <person name="Daum C."/>
            <person name="Barry K."/>
            <person name="Grigoriev I.V."/>
            <person name="Favel A."/>
            <person name="Rosso M.N."/>
            <person name="Martin F."/>
        </authorList>
    </citation>
    <scope>NUCLEOTIDE SEQUENCE [LARGE SCALE GENOMIC DNA]</scope>
    <source>
        <strain evidence="2 3">CIRM-BRFM 2984</strain>
    </source>
</reference>
<evidence type="ECO:0000256" key="1">
    <source>
        <dbReference type="SAM" id="SignalP"/>
    </source>
</evidence>
<dbReference type="Proteomes" id="UP001362999">
    <property type="component" value="Unassembled WGS sequence"/>
</dbReference>
<evidence type="ECO:0000313" key="2">
    <source>
        <dbReference type="EMBL" id="KAK6996646.1"/>
    </source>
</evidence>
<protein>
    <submittedName>
        <fullName evidence="2">Membrane metallo-endopeptidase-like 1</fullName>
    </submittedName>
</protein>
<gene>
    <name evidence="2" type="ORF">R3P38DRAFT_1954622</name>
</gene>
<organism evidence="2 3">
    <name type="scientific">Favolaschia claudopus</name>
    <dbReference type="NCBI Taxonomy" id="2862362"/>
    <lineage>
        <taxon>Eukaryota</taxon>
        <taxon>Fungi</taxon>
        <taxon>Dikarya</taxon>
        <taxon>Basidiomycota</taxon>
        <taxon>Agaricomycotina</taxon>
        <taxon>Agaricomycetes</taxon>
        <taxon>Agaricomycetidae</taxon>
        <taxon>Agaricales</taxon>
        <taxon>Marasmiineae</taxon>
        <taxon>Mycenaceae</taxon>
        <taxon>Favolaschia</taxon>
    </lineage>
</organism>
<feature type="chain" id="PRO_5043664952" evidence="1">
    <location>
        <begin position="42"/>
        <end position="130"/>
    </location>
</feature>
<comment type="caution">
    <text evidence="2">The sequence shown here is derived from an EMBL/GenBank/DDBJ whole genome shotgun (WGS) entry which is preliminary data.</text>
</comment>
<dbReference type="AlphaFoldDB" id="A0AAW0A013"/>
<name>A0AAW0A013_9AGAR</name>
<proteinExistence type="predicted"/>